<keyword evidence="1" id="KW-0732">Signal</keyword>
<keyword evidence="3" id="KW-1185">Reference proteome</keyword>
<feature type="signal peptide" evidence="1">
    <location>
        <begin position="1"/>
        <end position="39"/>
    </location>
</feature>
<dbReference type="AlphaFoldDB" id="A0A7H8TJP5"/>
<organism evidence="2 3">
    <name type="scientific">Streptomyces chartreusis</name>
    <dbReference type="NCBI Taxonomy" id="1969"/>
    <lineage>
        <taxon>Bacteria</taxon>
        <taxon>Bacillati</taxon>
        <taxon>Actinomycetota</taxon>
        <taxon>Actinomycetes</taxon>
        <taxon>Kitasatosporales</taxon>
        <taxon>Streptomycetaceae</taxon>
        <taxon>Streptomyces</taxon>
    </lineage>
</organism>
<name>A0A7H8TJP5_STRCX</name>
<proteinExistence type="predicted"/>
<sequence>MSNAAKVRKSFKRTLTRTAVASALCATVFTALASAPAQAAENWGYLGPIRATQAEAQRDLDPILQQCKDQGGVPNDANAYPRADGGTWEARMKCILN</sequence>
<evidence type="ECO:0000313" key="3">
    <source>
        <dbReference type="Proteomes" id="UP000509418"/>
    </source>
</evidence>
<gene>
    <name evidence="2" type="ORF">HUT05_41525</name>
</gene>
<reference evidence="2 3" key="1">
    <citation type="submission" date="2020-06" db="EMBL/GenBank/DDBJ databases">
        <title>Genome mining for natural products.</title>
        <authorList>
            <person name="Zhang B."/>
            <person name="Shi J."/>
            <person name="Ge H."/>
        </authorList>
    </citation>
    <scope>NUCLEOTIDE SEQUENCE [LARGE SCALE GENOMIC DNA]</scope>
    <source>
        <strain evidence="2 3">NA02069</strain>
    </source>
</reference>
<protein>
    <recommendedName>
        <fullName evidence="4">Secreted protein</fullName>
    </recommendedName>
</protein>
<dbReference type="Proteomes" id="UP000509418">
    <property type="component" value="Chromosome"/>
</dbReference>
<evidence type="ECO:0000256" key="1">
    <source>
        <dbReference type="SAM" id="SignalP"/>
    </source>
</evidence>
<evidence type="ECO:0000313" key="2">
    <source>
        <dbReference type="EMBL" id="QKZ23278.1"/>
    </source>
</evidence>
<dbReference type="EMBL" id="CP056041">
    <property type="protein sequence ID" value="QKZ23278.1"/>
    <property type="molecule type" value="Genomic_DNA"/>
</dbReference>
<feature type="chain" id="PRO_5028873595" description="Secreted protein" evidence="1">
    <location>
        <begin position="40"/>
        <end position="97"/>
    </location>
</feature>
<evidence type="ECO:0008006" key="4">
    <source>
        <dbReference type="Google" id="ProtNLM"/>
    </source>
</evidence>
<accession>A0A7H8TJP5</accession>
<dbReference type="RefSeq" id="WP_176578068.1">
    <property type="nucleotide sequence ID" value="NZ_CBDRGH010000072.1"/>
</dbReference>